<gene>
    <name evidence="3" type="ORF">EV383_2974</name>
</gene>
<organism evidence="3 4">
    <name type="scientific">Pseudonocardia sediminis</name>
    <dbReference type="NCBI Taxonomy" id="1397368"/>
    <lineage>
        <taxon>Bacteria</taxon>
        <taxon>Bacillati</taxon>
        <taxon>Actinomycetota</taxon>
        <taxon>Actinomycetes</taxon>
        <taxon>Pseudonocardiales</taxon>
        <taxon>Pseudonocardiaceae</taxon>
        <taxon>Pseudonocardia</taxon>
    </lineage>
</organism>
<keyword evidence="1" id="KW-0560">Oxidoreductase</keyword>
<dbReference type="InterPro" id="IPR022402">
    <property type="entry name" value="F420_OxRdatse_MSMEG3544_pred"/>
</dbReference>
<dbReference type="Proteomes" id="UP000291591">
    <property type="component" value="Unassembled WGS sequence"/>
</dbReference>
<dbReference type="GO" id="GO:0016705">
    <property type="term" value="F:oxidoreductase activity, acting on paired donors, with incorporation or reduction of molecular oxygen"/>
    <property type="evidence" value="ECO:0007669"/>
    <property type="project" value="InterPro"/>
</dbReference>
<dbReference type="SUPFAM" id="SSF51679">
    <property type="entry name" value="Bacterial luciferase-like"/>
    <property type="match status" value="1"/>
</dbReference>
<proteinExistence type="predicted"/>
<reference evidence="3 4" key="1">
    <citation type="submission" date="2019-02" db="EMBL/GenBank/DDBJ databases">
        <title>Sequencing the genomes of 1000 actinobacteria strains.</title>
        <authorList>
            <person name="Klenk H.-P."/>
        </authorList>
    </citation>
    <scope>NUCLEOTIDE SEQUENCE [LARGE SCALE GENOMIC DNA]</scope>
    <source>
        <strain evidence="3 4">DSM 45779</strain>
    </source>
</reference>
<sequence>MTVSTPLMKVRIGIGSVGLHPESPGTEFDEFVDALESRGIDSLWLPDLVSAGGVDAITGMAWAAARTRSLKVGTGVIVLPGRNPALLASQLATLAVLAPKRILPAFGVRAATPAERQLYPVDGVRAEVFEEALVVLRRLLSEPEVTHHGTHFTLDGASVNPRPSRPLDLWLGGRAEVGLRRVGRLADGWLGSFLTPDEAARARVTIENAAREAGREVEEDHYGTNVSIVLPGTREDRVTAMLRRSAEQRPEVDPEKLIARGWDGARELIRQFVDGGLTKFVVRPAGPVEDWPAFLDQFSAELGPLEN</sequence>
<dbReference type="InterPro" id="IPR050564">
    <property type="entry name" value="F420-G6PD/mer"/>
</dbReference>
<name>A0A4Q7UW80_PSEST</name>
<accession>A0A4Q7UW80</accession>
<comment type="caution">
    <text evidence="3">The sequence shown here is derived from an EMBL/GenBank/DDBJ whole genome shotgun (WGS) entry which is preliminary data.</text>
</comment>
<evidence type="ECO:0000259" key="2">
    <source>
        <dbReference type="Pfam" id="PF00296"/>
    </source>
</evidence>
<dbReference type="Pfam" id="PF00296">
    <property type="entry name" value="Bac_luciferase"/>
    <property type="match status" value="1"/>
</dbReference>
<protein>
    <submittedName>
        <fullName evidence="3">Putative F420-dependent oxidoreductase</fullName>
    </submittedName>
</protein>
<keyword evidence="4" id="KW-1185">Reference proteome</keyword>
<evidence type="ECO:0000256" key="1">
    <source>
        <dbReference type="ARBA" id="ARBA00023002"/>
    </source>
</evidence>
<dbReference type="InterPro" id="IPR011251">
    <property type="entry name" value="Luciferase-like_dom"/>
</dbReference>
<evidence type="ECO:0000313" key="3">
    <source>
        <dbReference type="EMBL" id="RZT86086.1"/>
    </source>
</evidence>
<dbReference type="InterPro" id="IPR036661">
    <property type="entry name" value="Luciferase-like_sf"/>
</dbReference>
<dbReference type="EMBL" id="SHKL01000001">
    <property type="protein sequence ID" value="RZT86086.1"/>
    <property type="molecule type" value="Genomic_DNA"/>
</dbReference>
<dbReference type="RefSeq" id="WP_207223530.1">
    <property type="nucleotide sequence ID" value="NZ_SHKL01000001.1"/>
</dbReference>
<dbReference type="PANTHER" id="PTHR43244:SF1">
    <property type="entry name" value="5,10-METHYLENETETRAHYDROMETHANOPTERIN REDUCTASE"/>
    <property type="match status" value="1"/>
</dbReference>
<evidence type="ECO:0000313" key="4">
    <source>
        <dbReference type="Proteomes" id="UP000291591"/>
    </source>
</evidence>
<feature type="domain" description="Luciferase-like" evidence="2">
    <location>
        <begin position="19"/>
        <end position="241"/>
    </location>
</feature>
<dbReference type="Gene3D" id="3.20.20.30">
    <property type="entry name" value="Luciferase-like domain"/>
    <property type="match status" value="1"/>
</dbReference>
<dbReference type="AlphaFoldDB" id="A0A4Q7UW80"/>
<dbReference type="NCBIfam" id="TIGR03854">
    <property type="entry name" value="F420_MSMEG_3544"/>
    <property type="match status" value="1"/>
</dbReference>
<dbReference type="PANTHER" id="PTHR43244">
    <property type="match status" value="1"/>
</dbReference>